<keyword evidence="2 4" id="KW-0863">Zinc-finger</keyword>
<evidence type="ECO:0000256" key="4">
    <source>
        <dbReference type="PROSITE-ProRule" id="PRU00042"/>
    </source>
</evidence>
<comment type="caution">
    <text evidence="8">The sequence shown here is derived from an EMBL/GenBank/DDBJ whole genome shotgun (WGS) entry which is preliminary data.</text>
</comment>
<proteinExistence type="predicted"/>
<feature type="domain" description="J" evidence="6">
    <location>
        <begin position="20"/>
        <end position="84"/>
    </location>
</feature>
<dbReference type="AlphaFoldDB" id="A0A9P4I728"/>
<dbReference type="InterPro" id="IPR013087">
    <property type="entry name" value="Znf_C2H2_type"/>
</dbReference>
<name>A0A9P4I728_9PEZI</name>
<feature type="compositionally biased region" description="Basic and acidic residues" evidence="5">
    <location>
        <begin position="374"/>
        <end position="387"/>
    </location>
</feature>
<dbReference type="InterPro" id="IPR054076">
    <property type="entry name" value="ZUO1-like_ZHD"/>
</dbReference>
<feature type="region of interest" description="Disordered" evidence="5">
    <location>
        <begin position="530"/>
        <end position="549"/>
    </location>
</feature>
<keyword evidence="1" id="KW-0479">Metal-binding</keyword>
<evidence type="ECO:0000259" key="6">
    <source>
        <dbReference type="PROSITE" id="PS50076"/>
    </source>
</evidence>
<evidence type="ECO:0000256" key="3">
    <source>
        <dbReference type="ARBA" id="ARBA00022833"/>
    </source>
</evidence>
<accession>A0A9P4I728</accession>
<feature type="region of interest" description="Disordered" evidence="5">
    <location>
        <begin position="290"/>
        <end position="310"/>
    </location>
</feature>
<gene>
    <name evidence="8" type="ORF">NA57DRAFT_67136</name>
</gene>
<feature type="compositionally biased region" description="Acidic residues" evidence="5">
    <location>
        <begin position="427"/>
        <end position="437"/>
    </location>
</feature>
<dbReference type="Pfam" id="PF12171">
    <property type="entry name" value="zf-C2H2_jaz"/>
    <property type="match status" value="1"/>
</dbReference>
<dbReference type="PANTHER" id="PTHR44029">
    <property type="entry name" value="DNAJ HOMOLOG SUBFAMILY C MEMBER 21"/>
    <property type="match status" value="1"/>
</dbReference>
<dbReference type="PANTHER" id="PTHR44029:SF1">
    <property type="entry name" value="DNAJ HOMOLOG SUBFAMILY C MEMBER 21"/>
    <property type="match status" value="1"/>
</dbReference>
<dbReference type="Pfam" id="PF21884">
    <property type="entry name" value="ZUO1-like_ZHD"/>
    <property type="match status" value="1"/>
</dbReference>
<keyword evidence="3" id="KW-0862">Zinc</keyword>
<dbReference type="InterPro" id="IPR022755">
    <property type="entry name" value="Znf_C2H2_jaz"/>
</dbReference>
<dbReference type="InterPro" id="IPR036236">
    <property type="entry name" value="Znf_C2H2_sf"/>
</dbReference>
<evidence type="ECO:0000256" key="2">
    <source>
        <dbReference type="ARBA" id="ARBA00022771"/>
    </source>
</evidence>
<dbReference type="InterPro" id="IPR051964">
    <property type="entry name" value="Chaperone_stress_response"/>
</dbReference>
<dbReference type="EMBL" id="ML978129">
    <property type="protein sequence ID" value="KAF2096366.1"/>
    <property type="molecule type" value="Genomic_DNA"/>
</dbReference>
<evidence type="ECO:0000313" key="9">
    <source>
        <dbReference type="Proteomes" id="UP000799772"/>
    </source>
</evidence>
<dbReference type="PROSITE" id="PS00028">
    <property type="entry name" value="ZINC_FINGER_C2H2_1"/>
    <property type="match status" value="2"/>
</dbReference>
<dbReference type="SMART" id="SM00451">
    <property type="entry name" value="ZnF_U1"/>
    <property type="match status" value="1"/>
</dbReference>
<dbReference type="InterPro" id="IPR036869">
    <property type="entry name" value="J_dom_sf"/>
</dbReference>
<feature type="compositionally biased region" description="Basic residues" evidence="5">
    <location>
        <begin position="482"/>
        <end position="495"/>
    </location>
</feature>
<dbReference type="SMART" id="SM00271">
    <property type="entry name" value="DnaJ"/>
    <property type="match status" value="1"/>
</dbReference>
<dbReference type="Proteomes" id="UP000799772">
    <property type="component" value="Unassembled WGS sequence"/>
</dbReference>
<feature type="domain" description="C2H2-type" evidence="7">
    <location>
        <begin position="509"/>
        <end position="538"/>
    </location>
</feature>
<dbReference type="GO" id="GO:0008270">
    <property type="term" value="F:zinc ion binding"/>
    <property type="evidence" value="ECO:0007669"/>
    <property type="project" value="UniProtKB-KW"/>
</dbReference>
<dbReference type="InterPro" id="IPR018253">
    <property type="entry name" value="DnaJ_domain_CS"/>
</dbReference>
<dbReference type="SUPFAM" id="SSF46565">
    <property type="entry name" value="Chaperone J-domain"/>
    <property type="match status" value="1"/>
</dbReference>
<dbReference type="OrthoDB" id="5894at2759"/>
<dbReference type="GO" id="GO:0003676">
    <property type="term" value="F:nucleic acid binding"/>
    <property type="evidence" value="ECO:0007669"/>
    <property type="project" value="InterPro"/>
</dbReference>
<feature type="compositionally biased region" description="Basic and acidic residues" evidence="5">
    <location>
        <begin position="345"/>
        <end position="355"/>
    </location>
</feature>
<evidence type="ECO:0000313" key="8">
    <source>
        <dbReference type="EMBL" id="KAF2096366.1"/>
    </source>
</evidence>
<feature type="compositionally biased region" description="Acidic residues" evidence="5">
    <location>
        <begin position="294"/>
        <end position="310"/>
    </location>
</feature>
<dbReference type="InterPro" id="IPR003604">
    <property type="entry name" value="Matrin/U1-like-C_Znf_C2H2"/>
</dbReference>
<evidence type="ECO:0000259" key="7">
    <source>
        <dbReference type="PROSITE" id="PS50157"/>
    </source>
</evidence>
<feature type="domain" description="C2H2-type" evidence="7">
    <location>
        <begin position="309"/>
        <end position="333"/>
    </location>
</feature>
<sequence>MGAGQSTGGGTDAPLEVKTSFYEVLGIERQASDDEIKRAYKRKALELHPDRNYGNDTTGLFAEVQAAFEVLSDPHERAWYDAHEAEILRGGEPEGGAGEHFEANIKVTTVDDITKMMKKFNRGIDFSDMPTGFYGFLRDTFAQLAKEEEAAARWEGSEEMDYPPFGHEDDTYDPVVKEFYGVWSGFATRKTFAWKDKWRLSDAPDRRIRRLMEKDNQKLREQGIKQFNEAVRMLVTFVKKRDPRWTPPTTTDAERQKSLRDAAAAQAAKARAENEAKMRAENAIPDWAKARDPDELEEMEEEEEEQEEFECVACHKTFKSERQFEAHEKSKKHQKAVQALKRKMQKDNKNLHLDEISSSGAITPMSDEEELEDNKDTSGKAQGRDIDDLADDVETIYVNGASESEDVLQGEDEAKKTQMQADGSQETSDESEASDDDYAPRSKITNRLKQNAPERAASAKSDEDEDVKSVLEDSDAAPTKAAPKKGKAAQKRAKRAAQAAADDQTELKFKCAVCDEAFPSKTRMFQHIKDWGHAAPPSSVGGKGKKGKK</sequence>
<dbReference type="Gene3D" id="3.30.160.60">
    <property type="entry name" value="Classic Zinc Finger"/>
    <property type="match status" value="1"/>
</dbReference>
<feature type="compositionally biased region" description="Basic residues" evidence="5">
    <location>
        <begin position="329"/>
        <end position="344"/>
    </location>
</feature>
<dbReference type="Pfam" id="PF00226">
    <property type="entry name" value="DnaJ"/>
    <property type="match status" value="1"/>
</dbReference>
<dbReference type="GO" id="GO:0005737">
    <property type="term" value="C:cytoplasm"/>
    <property type="evidence" value="ECO:0007669"/>
    <property type="project" value="TreeGrafter"/>
</dbReference>
<dbReference type="PROSITE" id="PS50076">
    <property type="entry name" value="DNAJ_2"/>
    <property type="match status" value="1"/>
</dbReference>
<keyword evidence="9" id="KW-1185">Reference proteome</keyword>
<dbReference type="InterPro" id="IPR001623">
    <property type="entry name" value="DnaJ_domain"/>
</dbReference>
<dbReference type="SUPFAM" id="SSF57667">
    <property type="entry name" value="beta-beta-alpha zinc fingers"/>
    <property type="match status" value="1"/>
</dbReference>
<dbReference type="PROSITE" id="PS50157">
    <property type="entry name" value="ZINC_FINGER_C2H2_2"/>
    <property type="match status" value="2"/>
</dbReference>
<dbReference type="Gene3D" id="1.10.287.110">
    <property type="entry name" value="DnaJ domain"/>
    <property type="match status" value="1"/>
</dbReference>
<organism evidence="8 9">
    <name type="scientific">Rhizodiscina lignyota</name>
    <dbReference type="NCBI Taxonomy" id="1504668"/>
    <lineage>
        <taxon>Eukaryota</taxon>
        <taxon>Fungi</taxon>
        <taxon>Dikarya</taxon>
        <taxon>Ascomycota</taxon>
        <taxon>Pezizomycotina</taxon>
        <taxon>Dothideomycetes</taxon>
        <taxon>Pleosporomycetidae</taxon>
        <taxon>Aulographales</taxon>
        <taxon>Rhizodiscinaceae</taxon>
        <taxon>Rhizodiscina</taxon>
    </lineage>
</organism>
<dbReference type="SMART" id="SM00355">
    <property type="entry name" value="ZnF_C2H2"/>
    <property type="match status" value="2"/>
</dbReference>
<feature type="region of interest" description="Disordered" evidence="5">
    <location>
        <begin position="322"/>
        <end position="505"/>
    </location>
</feature>
<dbReference type="PROSITE" id="PS00636">
    <property type="entry name" value="DNAJ_1"/>
    <property type="match status" value="1"/>
</dbReference>
<evidence type="ECO:0000256" key="1">
    <source>
        <dbReference type="ARBA" id="ARBA00022723"/>
    </source>
</evidence>
<dbReference type="CDD" id="cd06257">
    <property type="entry name" value="DnaJ"/>
    <property type="match status" value="1"/>
</dbReference>
<protein>
    <submittedName>
        <fullName evidence="8">DnaJ-domain-containing protein</fullName>
    </submittedName>
</protein>
<dbReference type="PRINTS" id="PR00625">
    <property type="entry name" value="JDOMAIN"/>
</dbReference>
<reference evidence="8" key="1">
    <citation type="journal article" date="2020" name="Stud. Mycol.">
        <title>101 Dothideomycetes genomes: a test case for predicting lifestyles and emergence of pathogens.</title>
        <authorList>
            <person name="Haridas S."/>
            <person name="Albert R."/>
            <person name="Binder M."/>
            <person name="Bloem J."/>
            <person name="Labutti K."/>
            <person name="Salamov A."/>
            <person name="Andreopoulos B."/>
            <person name="Baker S."/>
            <person name="Barry K."/>
            <person name="Bills G."/>
            <person name="Bluhm B."/>
            <person name="Cannon C."/>
            <person name="Castanera R."/>
            <person name="Culley D."/>
            <person name="Daum C."/>
            <person name="Ezra D."/>
            <person name="Gonzalez J."/>
            <person name="Henrissat B."/>
            <person name="Kuo A."/>
            <person name="Liang C."/>
            <person name="Lipzen A."/>
            <person name="Lutzoni F."/>
            <person name="Magnuson J."/>
            <person name="Mondo S."/>
            <person name="Nolan M."/>
            <person name="Ohm R."/>
            <person name="Pangilinan J."/>
            <person name="Park H.-J."/>
            <person name="Ramirez L."/>
            <person name="Alfaro M."/>
            <person name="Sun H."/>
            <person name="Tritt A."/>
            <person name="Yoshinaga Y."/>
            <person name="Zwiers L.-H."/>
            <person name="Turgeon B."/>
            <person name="Goodwin S."/>
            <person name="Spatafora J."/>
            <person name="Crous P."/>
            <person name="Grigoriev I."/>
        </authorList>
    </citation>
    <scope>NUCLEOTIDE SEQUENCE</scope>
    <source>
        <strain evidence="8">CBS 133067</strain>
    </source>
</reference>
<evidence type="ECO:0000256" key="5">
    <source>
        <dbReference type="SAM" id="MobiDB-lite"/>
    </source>
</evidence>